<organism evidence="1 2">
    <name type="scientific">Thalassovita gelatinovora</name>
    <name type="common">Thalassobius gelatinovorus</name>
    <dbReference type="NCBI Taxonomy" id="53501"/>
    <lineage>
        <taxon>Bacteria</taxon>
        <taxon>Pseudomonadati</taxon>
        <taxon>Pseudomonadota</taxon>
        <taxon>Alphaproteobacteria</taxon>
        <taxon>Rhodobacterales</taxon>
        <taxon>Roseobacteraceae</taxon>
        <taxon>Thalassovita</taxon>
    </lineage>
</organism>
<sequence length="306" mass="35227">MSSLTADQWEAILTRALAGKLGELARWEKPKFGICIGPDGSKLFDEFESRVFELKAELEAFLNAQDEVWLTGFLYDPNPMREMQQTATWLGFLREEIKKLHRVRPPDVAGGFGHPNFRADFDYWAKVNYFTVNEALLLSFGVEPKHFGDDELSALKEAYEKGTSLWQPIQYLIRRRDQFVRQFPYALRKGRIMPLELFDWFRLVDLPVHPEFTSHYCNSASDGPDVAGTEVPKKTHRREVDTISQLFTAMAIEYFGYAPAEKRSPVPKEIVDLAASMGIQITDETVLKYLRVGASFISDDWRRDKT</sequence>
<evidence type="ECO:0000313" key="2">
    <source>
        <dbReference type="Proteomes" id="UP000051587"/>
    </source>
</evidence>
<dbReference type="EMBL" id="CYSA01000018">
    <property type="protein sequence ID" value="CUH65740.1"/>
    <property type="molecule type" value="Genomic_DNA"/>
</dbReference>
<dbReference type="OrthoDB" id="7108001at2"/>
<dbReference type="RefSeq" id="WP_058262778.1">
    <property type="nucleotide sequence ID" value="NZ_CP051181.1"/>
</dbReference>
<name>A0A0P1G0P8_THAGE</name>
<reference evidence="1 2" key="1">
    <citation type="submission" date="2015-09" db="EMBL/GenBank/DDBJ databases">
        <authorList>
            <consortium name="Swine Surveillance"/>
        </authorList>
    </citation>
    <scope>NUCLEOTIDE SEQUENCE [LARGE SCALE GENOMIC DNA]</scope>
    <source>
        <strain evidence="1 2">CECT 4357</strain>
    </source>
</reference>
<dbReference type="Proteomes" id="UP000051587">
    <property type="component" value="Unassembled WGS sequence"/>
</dbReference>
<accession>A0A0P1G0P8</accession>
<dbReference type="AlphaFoldDB" id="A0A0P1G0P8"/>
<keyword evidence="2" id="KW-1185">Reference proteome</keyword>
<proteinExistence type="predicted"/>
<dbReference type="STRING" id="53501.SAMN04488043_11421"/>
<gene>
    <name evidence="1" type="ORF">TG4357_02032</name>
</gene>
<evidence type="ECO:0000313" key="1">
    <source>
        <dbReference type="EMBL" id="CUH65740.1"/>
    </source>
</evidence>
<protein>
    <submittedName>
        <fullName evidence="1">Uncharacterized protein</fullName>
    </submittedName>
</protein>